<protein>
    <submittedName>
        <fullName evidence="1">Uncharacterized protein</fullName>
    </submittedName>
</protein>
<evidence type="ECO:0000313" key="1">
    <source>
        <dbReference type="EMBL" id="KAF9677466.1"/>
    </source>
</evidence>
<organism evidence="1 2">
    <name type="scientific">Salix dunnii</name>
    <dbReference type="NCBI Taxonomy" id="1413687"/>
    <lineage>
        <taxon>Eukaryota</taxon>
        <taxon>Viridiplantae</taxon>
        <taxon>Streptophyta</taxon>
        <taxon>Embryophyta</taxon>
        <taxon>Tracheophyta</taxon>
        <taxon>Spermatophyta</taxon>
        <taxon>Magnoliopsida</taxon>
        <taxon>eudicotyledons</taxon>
        <taxon>Gunneridae</taxon>
        <taxon>Pentapetalae</taxon>
        <taxon>rosids</taxon>
        <taxon>fabids</taxon>
        <taxon>Malpighiales</taxon>
        <taxon>Salicaceae</taxon>
        <taxon>Saliceae</taxon>
        <taxon>Salix</taxon>
    </lineage>
</organism>
<dbReference type="AlphaFoldDB" id="A0A835MXW1"/>
<keyword evidence="2" id="KW-1185">Reference proteome</keyword>
<proteinExistence type="predicted"/>
<reference evidence="1 2" key="1">
    <citation type="submission" date="2020-10" db="EMBL/GenBank/DDBJ databases">
        <title>Plant Genome Project.</title>
        <authorList>
            <person name="Zhang R.-G."/>
        </authorList>
    </citation>
    <scope>NUCLEOTIDE SEQUENCE [LARGE SCALE GENOMIC DNA]</scope>
    <source>
        <strain evidence="1">FAFU-HL-1</strain>
        <tissue evidence="1">Leaf</tissue>
    </source>
</reference>
<dbReference type="Proteomes" id="UP000657918">
    <property type="component" value="Chromosome 8"/>
</dbReference>
<evidence type="ECO:0000313" key="2">
    <source>
        <dbReference type="Proteomes" id="UP000657918"/>
    </source>
</evidence>
<gene>
    <name evidence="1" type="ORF">SADUNF_Sadunf08G0110600</name>
</gene>
<dbReference type="EMBL" id="JADGMS010000008">
    <property type="protein sequence ID" value="KAF9677466.1"/>
    <property type="molecule type" value="Genomic_DNA"/>
</dbReference>
<accession>A0A835MXW1</accession>
<name>A0A835MXW1_9ROSI</name>
<sequence>MATMESLTSLVNRIQRACAVLGEVKACLSGKLSSPLPLLVARGSGSENAELKRNLLIQFLLLGVLYKFPDLYICRETVFTDSSMHH</sequence>
<comment type="caution">
    <text evidence="1">The sequence shown here is derived from an EMBL/GenBank/DDBJ whole genome shotgun (WGS) entry which is preliminary data.</text>
</comment>